<dbReference type="OrthoDB" id="10250282at2759"/>
<feature type="domain" description="CN hydrolase" evidence="5">
    <location>
        <begin position="54"/>
        <end position="327"/>
    </location>
</feature>
<dbReference type="KEGG" id="lth:KLTH0F05984g"/>
<accession>C5DKM8</accession>
<keyword evidence="7" id="KW-1185">Reference proteome</keyword>
<dbReference type="OMA" id="MRVAVCQ"/>
<dbReference type="SUPFAM" id="SSF56317">
    <property type="entry name" value="Carbon-nitrogen hydrolase"/>
    <property type="match status" value="1"/>
</dbReference>
<dbReference type="PANTHER" id="PTHR23088">
    <property type="entry name" value="NITRILASE-RELATED"/>
    <property type="match status" value="1"/>
</dbReference>
<dbReference type="RefSeq" id="XP_002554466.1">
    <property type="nucleotide sequence ID" value="XM_002554420.1"/>
</dbReference>
<dbReference type="HOGENOM" id="CLU_030130_1_2_1"/>
<dbReference type="FunCoup" id="C5DKM8">
    <property type="interactions" value="101"/>
</dbReference>
<protein>
    <submittedName>
        <fullName evidence="6">KLTH0F05984p</fullName>
    </submittedName>
</protein>
<dbReference type="CDD" id="cd07572">
    <property type="entry name" value="nit"/>
    <property type="match status" value="1"/>
</dbReference>
<reference evidence="6 7" key="1">
    <citation type="journal article" date="2009" name="Genome Res.">
        <title>Comparative genomics of protoploid Saccharomycetaceae.</title>
        <authorList>
            <consortium name="The Genolevures Consortium"/>
            <person name="Souciet J.-L."/>
            <person name="Dujon B."/>
            <person name="Gaillardin C."/>
            <person name="Johnston M."/>
            <person name="Baret P.V."/>
            <person name="Cliften P."/>
            <person name="Sherman D.J."/>
            <person name="Weissenbach J."/>
            <person name="Westhof E."/>
            <person name="Wincker P."/>
            <person name="Jubin C."/>
            <person name="Poulain J."/>
            <person name="Barbe V."/>
            <person name="Segurens B."/>
            <person name="Artiguenave F."/>
            <person name="Anthouard V."/>
            <person name="Vacherie B."/>
            <person name="Val M.-E."/>
            <person name="Fulton R.S."/>
            <person name="Minx P."/>
            <person name="Wilson R."/>
            <person name="Durrens P."/>
            <person name="Jean G."/>
            <person name="Marck C."/>
            <person name="Martin T."/>
            <person name="Nikolski M."/>
            <person name="Rolland T."/>
            <person name="Seret M.-L."/>
            <person name="Casaregola S."/>
            <person name="Despons L."/>
            <person name="Fairhead C."/>
            <person name="Fischer G."/>
            <person name="Lafontaine I."/>
            <person name="Leh V."/>
            <person name="Lemaire M."/>
            <person name="de Montigny J."/>
            <person name="Neuveglise C."/>
            <person name="Thierry A."/>
            <person name="Blanc-Lenfle I."/>
            <person name="Bleykasten C."/>
            <person name="Diffels J."/>
            <person name="Fritsch E."/>
            <person name="Frangeul L."/>
            <person name="Goeffon A."/>
            <person name="Jauniaux N."/>
            <person name="Kachouri-Lafond R."/>
            <person name="Payen C."/>
            <person name="Potier S."/>
            <person name="Pribylova L."/>
            <person name="Ozanne C."/>
            <person name="Richard G.-F."/>
            <person name="Sacerdot C."/>
            <person name="Straub M.-L."/>
            <person name="Talla E."/>
        </authorList>
    </citation>
    <scope>NUCLEOTIDE SEQUENCE [LARGE SCALE GENOMIC DNA]</scope>
    <source>
        <strain evidence="7">ATCC 56472 / CBS 6340 / NRRL Y-8284</strain>
    </source>
</reference>
<evidence type="ECO:0000256" key="2">
    <source>
        <dbReference type="ARBA" id="ARBA00010613"/>
    </source>
</evidence>
<evidence type="ECO:0000259" key="5">
    <source>
        <dbReference type="PROSITE" id="PS50263"/>
    </source>
</evidence>
<dbReference type="InterPro" id="IPR036526">
    <property type="entry name" value="C-N_Hydrolase_sf"/>
</dbReference>
<dbReference type="Gene3D" id="3.60.110.10">
    <property type="entry name" value="Carbon-nitrogen hydrolase"/>
    <property type="match status" value="1"/>
</dbReference>
<dbReference type="InterPro" id="IPR045254">
    <property type="entry name" value="Nit1/2_C-N_Hydrolase"/>
</dbReference>
<dbReference type="FunFam" id="3.60.110.10:FF:000024">
    <property type="entry name" value="Deaminated glutathione amidase"/>
    <property type="match status" value="1"/>
</dbReference>
<dbReference type="Proteomes" id="UP000002036">
    <property type="component" value="Chromosome F"/>
</dbReference>
<dbReference type="GO" id="GO:0016811">
    <property type="term" value="F:hydrolase activity, acting on carbon-nitrogen (but not peptide) bonds, in linear amides"/>
    <property type="evidence" value="ECO:0007669"/>
    <property type="project" value="InterPro"/>
</dbReference>
<dbReference type="Pfam" id="PF00795">
    <property type="entry name" value="CN_hydrolase"/>
    <property type="match status" value="1"/>
</dbReference>
<evidence type="ECO:0000256" key="3">
    <source>
        <dbReference type="ARBA" id="ARBA00022490"/>
    </source>
</evidence>
<dbReference type="InParanoid" id="C5DKM8"/>
<dbReference type="GO" id="GO:0005737">
    <property type="term" value="C:cytoplasm"/>
    <property type="evidence" value="ECO:0007669"/>
    <property type="project" value="UniProtKB-SubCell"/>
</dbReference>
<comment type="similarity">
    <text evidence="2">Belongs to the carbon-nitrogen hydrolase superfamily. NIT1/NIT2 family.</text>
</comment>
<proteinExistence type="inferred from homology"/>
<keyword evidence="3" id="KW-0963">Cytoplasm</keyword>
<dbReference type="InterPro" id="IPR003010">
    <property type="entry name" value="C-N_Hydrolase"/>
</dbReference>
<organism evidence="6 7">
    <name type="scientific">Lachancea thermotolerans (strain ATCC 56472 / CBS 6340 / NRRL Y-8284)</name>
    <name type="common">Yeast</name>
    <name type="synonym">Kluyveromyces thermotolerans</name>
    <dbReference type="NCBI Taxonomy" id="559295"/>
    <lineage>
        <taxon>Eukaryota</taxon>
        <taxon>Fungi</taxon>
        <taxon>Dikarya</taxon>
        <taxon>Ascomycota</taxon>
        <taxon>Saccharomycotina</taxon>
        <taxon>Saccharomycetes</taxon>
        <taxon>Saccharomycetales</taxon>
        <taxon>Saccharomycetaceae</taxon>
        <taxon>Lachancea</taxon>
    </lineage>
</organism>
<comment type="subcellular location">
    <subcellularLocation>
        <location evidence="1">Cytoplasm</location>
    </subcellularLocation>
</comment>
<evidence type="ECO:0000256" key="4">
    <source>
        <dbReference type="ARBA" id="ARBA00022801"/>
    </source>
</evidence>
<evidence type="ECO:0000313" key="6">
    <source>
        <dbReference type="EMBL" id="CAR24029.1"/>
    </source>
</evidence>
<dbReference type="EMBL" id="CU928170">
    <property type="protein sequence ID" value="CAR24029.1"/>
    <property type="molecule type" value="Genomic_DNA"/>
</dbReference>
<evidence type="ECO:0000313" key="7">
    <source>
        <dbReference type="Proteomes" id="UP000002036"/>
    </source>
</evidence>
<dbReference type="AlphaFoldDB" id="C5DKM8"/>
<dbReference type="eggNOG" id="KOG0807">
    <property type="taxonomic scope" value="Eukaryota"/>
</dbReference>
<evidence type="ECO:0000256" key="1">
    <source>
        <dbReference type="ARBA" id="ARBA00004496"/>
    </source>
</evidence>
<sequence length="352" mass="39388">MLKPTFKFLKTEQWTRCLFKSQKRLAPAWDLLSAPKYNRRFFYSSSSRCQESMNRIAIGQMCSSSSLDQNLGVVKTLIDQALASDAKVIFFPEAADYISRSASHSLELAEKSPAFVEGLQKAIPELCSKHQKRIDVSIGVHLPATSSDKSQHDTRLRNCLLYITHEGKIRQEYQKLHLFDVEVPNGPILKESQAVQPGRAIPDVLDTPVGKLGSAICFDVRFPELALKLRSKGAEILCFPSAFTMKTGEAHWQLLACARALDTQCYVIMPGQQGEHEVGIDPSKPGESPLKRVSWGHSMVVGPWGKVVAAADPANNEPQLLLADLDLDAQKKIRRDMPLWEQRRRDVFGDFV</sequence>
<dbReference type="STRING" id="559295.C5DKM8"/>
<dbReference type="PANTHER" id="PTHR23088:SF27">
    <property type="entry name" value="DEAMINATED GLUTATHIONE AMIDASE"/>
    <property type="match status" value="1"/>
</dbReference>
<gene>
    <name evidence="6" type="ordered locus">KLTH0F05984g</name>
</gene>
<dbReference type="PROSITE" id="PS50263">
    <property type="entry name" value="CN_HYDROLASE"/>
    <property type="match status" value="1"/>
</dbReference>
<name>C5DKM8_LACTC</name>
<keyword evidence="4" id="KW-0378">Hydrolase</keyword>
<dbReference type="GeneID" id="8292664"/>